<dbReference type="EMBL" id="CAJNJQ010004432">
    <property type="protein sequence ID" value="CAE7210951.1"/>
    <property type="molecule type" value="Genomic_DNA"/>
</dbReference>
<dbReference type="AlphaFoldDB" id="A0A8H3E975"/>
<evidence type="ECO:0000313" key="3">
    <source>
        <dbReference type="Proteomes" id="UP000663827"/>
    </source>
</evidence>
<sequence length="283" mass="30930">MHTMQTYLCPPSVESRFQRLKFRPSLRVSISTSKTPACLPLPSRPTVALDTVSDTIASFVDSKATYKTMLRLSVAREARPMFDTSYSPDPSECSSSSSNSRSPSRPRSPSPRRVPRSNTMPNGRSTLPRSQTHPTDLAASAAIFSRPSRNGNEEVLRSRLEGVLSSASTSRDISCPPSPHRRRATTSGEVPTAYGLMTPPHGPLPPVPSMTRSRTSPAMSRSSPITPPPSPPFDANRIALQLRDQEGYVSFADVQGLGIPAEELEPVDTERGRGKWWSTLWKG</sequence>
<feature type="compositionally biased region" description="Polar residues" evidence="1">
    <location>
        <begin position="118"/>
        <end position="134"/>
    </location>
</feature>
<dbReference type="Proteomes" id="UP000663827">
    <property type="component" value="Unassembled WGS sequence"/>
</dbReference>
<feature type="region of interest" description="Disordered" evidence="1">
    <location>
        <begin position="82"/>
        <end position="135"/>
    </location>
</feature>
<evidence type="ECO:0000313" key="2">
    <source>
        <dbReference type="EMBL" id="CAE7210951.1"/>
    </source>
</evidence>
<feature type="compositionally biased region" description="Polar residues" evidence="1">
    <location>
        <begin position="210"/>
        <end position="219"/>
    </location>
</feature>
<reference evidence="2" key="1">
    <citation type="submission" date="2021-01" db="EMBL/GenBank/DDBJ databases">
        <authorList>
            <person name="Kaushik A."/>
        </authorList>
    </citation>
    <scope>NUCLEOTIDE SEQUENCE</scope>
    <source>
        <strain evidence="2">AG5</strain>
    </source>
</reference>
<comment type="caution">
    <text evidence="2">The sequence shown here is derived from an EMBL/GenBank/DDBJ whole genome shotgun (WGS) entry which is preliminary data.</text>
</comment>
<gene>
    <name evidence="2" type="ORF">RDB_LOCUS152069</name>
</gene>
<protein>
    <submittedName>
        <fullName evidence="2">Uncharacterized protein</fullName>
    </submittedName>
</protein>
<feature type="compositionally biased region" description="Low complexity" evidence="1">
    <location>
        <begin position="85"/>
        <end position="107"/>
    </location>
</feature>
<evidence type="ECO:0000256" key="1">
    <source>
        <dbReference type="SAM" id="MobiDB-lite"/>
    </source>
</evidence>
<proteinExistence type="predicted"/>
<organism evidence="2 3">
    <name type="scientific">Rhizoctonia solani</name>
    <dbReference type="NCBI Taxonomy" id="456999"/>
    <lineage>
        <taxon>Eukaryota</taxon>
        <taxon>Fungi</taxon>
        <taxon>Dikarya</taxon>
        <taxon>Basidiomycota</taxon>
        <taxon>Agaricomycotina</taxon>
        <taxon>Agaricomycetes</taxon>
        <taxon>Cantharellales</taxon>
        <taxon>Ceratobasidiaceae</taxon>
        <taxon>Rhizoctonia</taxon>
    </lineage>
</organism>
<accession>A0A8H3E975</accession>
<feature type="region of interest" description="Disordered" evidence="1">
    <location>
        <begin position="162"/>
        <end position="235"/>
    </location>
</feature>
<name>A0A8H3E975_9AGAM</name>